<evidence type="ECO:0000313" key="3">
    <source>
        <dbReference type="Proteomes" id="UP000005045"/>
    </source>
</evidence>
<sequence length="64" mass="7450">MQRALFAAPPVDLLTLVIADAIKRREQAEIQRPALRDAYELPVSQERNADRDADIRRREYDDLD</sequence>
<dbReference type="RefSeq" id="WP_006046976.1">
    <property type="nucleotide sequence ID" value="NZ_CADIKA010000011.1"/>
</dbReference>
<dbReference type="Proteomes" id="UP000005045">
    <property type="component" value="Unassembled WGS sequence"/>
</dbReference>
<dbReference type="EMBL" id="ABLD01000001">
    <property type="protein sequence ID" value="EDT13041.1"/>
    <property type="molecule type" value="Genomic_DNA"/>
</dbReference>
<protein>
    <submittedName>
        <fullName evidence="2">Uncharacterized protein</fullName>
    </submittedName>
</protein>
<gene>
    <name evidence="2" type="ORF">BgramDRAFT_0421</name>
</gene>
<name>B1FTN3_PARG4</name>
<evidence type="ECO:0000313" key="2">
    <source>
        <dbReference type="EMBL" id="EDT13041.1"/>
    </source>
</evidence>
<comment type="caution">
    <text evidence="2">The sequence shown here is derived from an EMBL/GenBank/DDBJ whole genome shotgun (WGS) entry which is preliminary data.</text>
</comment>
<reference evidence="2 3" key="1">
    <citation type="submission" date="2008-03" db="EMBL/GenBank/DDBJ databases">
        <title>Sequencing of the draft genome and assembly of Burkholderia graminis C4D1M.</title>
        <authorList>
            <consortium name="US DOE Joint Genome Institute (JGI-PGF)"/>
            <person name="Copeland A."/>
            <person name="Lucas S."/>
            <person name="Lapidus A."/>
            <person name="Glavina del Rio T."/>
            <person name="Dalin E."/>
            <person name="Tice H."/>
            <person name="Bruce D."/>
            <person name="Goodwin L."/>
            <person name="Pitluck S."/>
            <person name="Larimer F."/>
            <person name="Land M.L."/>
            <person name="Hauser L."/>
            <person name="Tiedje J."/>
            <person name="Richardson P."/>
        </authorList>
    </citation>
    <scope>NUCLEOTIDE SEQUENCE [LARGE SCALE GENOMIC DNA]</scope>
    <source>
        <strain evidence="3">ATCC 700544 / DSM 17151 / LMG 18924 / NCIMB 13744 / C4D1M</strain>
    </source>
</reference>
<proteinExistence type="predicted"/>
<organism evidence="2 3">
    <name type="scientific">Paraburkholderia graminis (strain ATCC 700544 / DSM 17151 / LMG 18924 / NCIMB 13744 / C4D1M)</name>
    <dbReference type="NCBI Taxonomy" id="396598"/>
    <lineage>
        <taxon>Bacteria</taxon>
        <taxon>Pseudomonadati</taxon>
        <taxon>Pseudomonadota</taxon>
        <taxon>Betaproteobacteria</taxon>
        <taxon>Burkholderiales</taxon>
        <taxon>Burkholderiaceae</taxon>
        <taxon>Paraburkholderia</taxon>
    </lineage>
</organism>
<feature type="region of interest" description="Disordered" evidence="1">
    <location>
        <begin position="41"/>
        <end position="64"/>
    </location>
</feature>
<accession>B1FTN3</accession>
<dbReference type="AlphaFoldDB" id="B1FTN3"/>
<feature type="compositionally biased region" description="Basic and acidic residues" evidence="1">
    <location>
        <begin position="47"/>
        <end position="64"/>
    </location>
</feature>
<keyword evidence="3" id="KW-1185">Reference proteome</keyword>
<evidence type="ECO:0000256" key="1">
    <source>
        <dbReference type="SAM" id="MobiDB-lite"/>
    </source>
</evidence>